<evidence type="ECO:0000256" key="8">
    <source>
        <dbReference type="ARBA" id="ARBA00023054"/>
    </source>
</evidence>
<dbReference type="Pfam" id="PF00133">
    <property type="entry name" value="tRNA-synt_1"/>
    <property type="match status" value="1"/>
</dbReference>
<evidence type="ECO:0000259" key="14">
    <source>
        <dbReference type="Pfam" id="PF08264"/>
    </source>
</evidence>
<evidence type="ECO:0000256" key="12">
    <source>
        <dbReference type="HAMAP-Rule" id="MF_02004"/>
    </source>
</evidence>
<dbReference type="SUPFAM" id="SSF46589">
    <property type="entry name" value="tRNA-binding arm"/>
    <property type="match status" value="1"/>
</dbReference>
<dbReference type="PRINTS" id="PR00986">
    <property type="entry name" value="TRNASYNTHVAL"/>
</dbReference>
<feature type="short sequence motif" description="'HIGH' region" evidence="12">
    <location>
        <begin position="45"/>
        <end position="55"/>
    </location>
</feature>
<keyword evidence="17" id="KW-1185">Reference proteome</keyword>
<dbReference type="SUPFAM" id="SSF47323">
    <property type="entry name" value="Anticodon-binding domain of a subclass of class I aminoacyl-tRNA synthetases"/>
    <property type="match status" value="1"/>
</dbReference>
<dbReference type="AlphaFoldDB" id="U2QY89"/>
<comment type="domain">
    <text evidence="12">ValRS has two distinct active sites: one for aminoacylation and one for editing. The misactivated threonine is translocated from the active site to the editing site.</text>
</comment>
<comment type="catalytic activity">
    <reaction evidence="10 12">
        <text>tRNA(Val) + L-valine + ATP = L-valyl-tRNA(Val) + AMP + diphosphate</text>
        <dbReference type="Rhea" id="RHEA:10704"/>
        <dbReference type="Rhea" id="RHEA-COMP:9672"/>
        <dbReference type="Rhea" id="RHEA-COMP:9708"/>
        <dbReference type="ChEBI" id="CHEBI:30616"/>
        <dbReference type="ChEBI" id="CHEBI:33019"/>
        <dbReference type="ChEBI" id="CHEBI:57762"/>
        <dbReference type="ChEBI" id="CHEBI:78442"/>
        <dbReference type="ChEBI" id="CHEBI:78537"/>
        <dbReference type="ChEBI" id="CHEBI:456215"/>
        <dbReference type="EC" id="6.1.1.9"/>
    </reaction>
</comment>
<dbReference type="SUPFAM" id="SSF50677">
    <property type="entry name" value="ValRS/IleRS/LeuRS editing domain"/>
    <property type="match status" value="1"/>
</dbReference>
<dbReference type="HAMAP" id="MF_02004">
    <property type="entry name" value="Val_tRNA_synth_type1"/>
    <property type="match status" value="1"/>
</dbReference>
<evidence type="ECO:0000313" key="16">
    <source>
        <dbReference type="EMBL" id="ERK43712.1"/>
    </source>
</evidence>
<evidence type="ECO:0000259" key="13">
    <source>
        <dbReference type="Pfam" id="PF00133"/>
    </source>
</evidence>
<dbReference type="Gene3D" id="3.40.50.620">
    <property type="entry name" value="HUPs"/>
    <property type="match status" value="2"/>
</dbReference>
<reference evidence="16 17" key="1">
    <citation type="submission" date="2013-06" db="EMBL/GenBank/DDBJ databases">
        <authorList>
            <person name="Weinstock G."/>
            <person name="Sodergren E."/>
            <person name="Lobos E.A."/>
            <person name="Fulton L."/>
            <person name="Fulton R."/>
            <person name="Courtney L."/>
            <person name="Fronick C."/>
            <person name="O'Laughlin M."/>
            <person name="Godfrey J."/>
            <person name="Wilson R.M."/>
            <person name="Miner T."/>
            <person name="Farmer C."/>
            <person name="Delehaunty K."/>
            <person name="Cordes M."/>
            <person name="Minx P."/>
            <person name="Tomlinson C."/>
            <person name="Chen J."/>
            <person name="Wollam A."/>
            <person name="Pepin K.H."/>
            <person name="Bhonagiri V."/>
            <person name="Zhang X."/>
            <person name="Warren W."/>
            <person name="Mitreva M."/>
            <person name="Mardis E.R."/>
            <person name="Wilson R.K."/>
        </authorList>
    </citation>
    <scope>NUCLEOTIDE SEQUENCE [LARGE SCALE GENOMIC DNA]</scope>
    <source>
        <strain evidence="16 17">ATCC 29099</strain>
    </source>
</reference>
<keyword evidence="8 12" id="KW-0175">Coiled coil</keyword>
<dbReference type="InterPro" id="IPR002300">
    <property type="entry name" value="aa-tRNA-synth_Ia"/>
</dbReference>
<dbReference type="PANTHER" id="PTHR11946:SF93">
    <property type="entry name" value="VALINE--TRNA LIGASE, CHLOROPLASTIC_MITOCHONDRIAL 2"/>
    <property type="match status" value="1"/>
</dbReference>
<dbReference type="GO" id="GO:0005829">
    <property type="term" value="C:cytosol"/>
    <property type="evidence" value="ECO:0007669"/>
    <property type="project" value="TreeGrafter"/>
</dbReference>
<dbReference type="HOGENOM" id="CLU_001493_0_2_9"/>
<dbReference type="InterPro" id="IPR033705">
    <property type="entry name" value="Anticodon_Ia_Val"/>
</dbReference>
<dbReference type="FunFam" id="3.40.50.620:FF:000032">
    <property type="entry name" value="Valine--tRNA ligase"/>
    <property type="match status" value="1"/>
</dbReference>
<evidence type="ECO:0000256" key="5">
    <source>
        <dbReference type="ARBA" id="ARBA00022741"/>
    </source>
</evidence>
<dbReference type="PATRIC" id="fig|1256908.3.peg.2099"/>
<dbReference type="FunFam" id="1.10.287.380:FF:000001">
    <property type="entry name" value="Valine--tRNA ligase"/>
    <property type="match status" value="1"/>
</dbReference>
<comment type="similarity">
    <text evidence="11 12">Belongs to the class-I aminoacyl-tRNA synthetase family. ValS type 1 subfamily.</text>
</comment>
<feature type="coiled-coil region" evidence="12">
    <location>
        <begin position="814"/>
        <end position="876"/>
    </location>
</feature>
<dbReference type="NCBIfam" id="NF004349">
    <property type="entry name" value="PRK05729.1"/>
    <property type="match status" value="1"/>
</dbReference>
<dbReference type="Gene3D" id="1.10.730.10">
    <property type="entry name" value="Isoleucyl-tRNA Synthetase, Domain 1"/>
    <property type="match status" value="1"/>
</dbReference>
<feature type="domain" description="Methionyl/Valyl/Leucyl/Isoleucyl-tRNA synthetase anticodon-binding" evidence="14">
    <location>
        <begin position="607"/>
        <end position="754"/>
    </location>
</feature>
<keyword evidence="9 12" id="KW-0030">Aminoacyl-tRNA synthetase</keyword>
<dbReference type="CDD" id="cd00817">
    <property type="entry name" value="ValRS_core"/>
    <property type="match status" value="1"/>
</dbReference>
<dbReference type="InterPro" id="IPR019499">
    <property type="entry name" value="Val-tRNA_synth_tRNA-bd"/>
</dbReference>
<dbReference type="CDD" id="cd07962">
    <property type="entry name" value="Anticodon_Ia_Val"/>
    <property type="match status" value="1"/>
</dbReference>
<dbReference type="InterPro" id="IPR009008">
    <property type="entry name" value="Val/Leu/Ile-tRNA-synth_edit"/>
</dbReference>
<dbReference type="RefSeq" id="WP_021740806.1">
    <property type="nucleotide sequence ID" value="NZ_KI271193.1"/>
</dbReference>
<dbReference type="InterPro" id="IPR037118">
    <property type="entry name" value="Val-tRNA_synth_C_sf"/>
</dbReference>
<evidence type="ECO:0000313" key="17">
    <source>
        <dbReference type="Proteomes" id="UP000016608"/>
    </source>
</evidence>
<dbReference type="GO" id="GO:0002161">
    <property type="term" value="F:aminoacyl-tRNA deacylase activity"/>
    <property type="evidence" value="ECO:0007669"/>
    <property type="project" value="InterPro"/>
</dbReference>
<comment type="function">
    <text evidence="12">Catalyzes the attachment of valine to tRNA(Val). As ValRS can inadvertently accommodate and process structurally similar amino acids such as threonine, to avoid such errors, it has a 'posttransfer' editing activity that hydrolyzes mischarged Thr-tRNA(Val) in a tRNA-dependent manner.</text>
</comment>
<keyword evidence="3 12" id="KW-0963">Cytoplasm</keyword>
<comment type="domain">
    <text evidence="12">The C-terminal coiled-coil domain is crucial for aminoacylation activity.</text>
</comment>
<evidence type="ECO:0000256" key="2">
    <source>
        <dbReference type="ARBA" id="ARBA00011245"/>
    </source>
</evidence>
<dbReference type="SUPFAM" id="SSF52374">
    <property type="entry name" value="Nucleotidylyl transferase"/>
    <property type="match status" value="1"/>
</dbReference>
<evidence type="ECO:0000256" key="11">
    <source>
        <dbReference type="ARBA" id="ARBA00060830"/>
    </source>
</evidence>
<evidence type="ECO:0000256" key="4">
    <source>
        <dbReference type="ARBA" id="ARBA00022598"/>
    </source>
</evidence>
<dbReference type="Gene3D" id="1.10.287.380">
    <property type="entry name" value="Valyl-tRNA synthetase, C-terminal domain"/>
    <property type="match status" value="1"/>
</dbReference>
<dbReference type="PROSITE" id="PS00178">
    <property type="entry name" value="AA_TRNA_LIGASE_I"/>
    <property type="match status" value="1"/>
</dbReference>
<dbReference type="GO" id="GO:0006438">
    <property type="term" value="P:valyl-tRNA aminoacylation"/>
    <property type="evidence" value="ECO:0007669"/>
    <property type="project" value="UniProtKB-UniRule"/>
</dbReference>
<dbReference type="eggNOG" id="COG0525">
    <property type="taxonomic scope" value="Bacteria"/>
</dbReference>
<dbReference type="GO" id="GO:0004832">
    <property type="term" value="F:valine-tRNA ligase activity"/>
    <property type="evidence" value="ECO:0007669"/>
    <property type="project" value="UniProtKB-UniRule"/>
</dbReference>
<proteinExistence type="inferred from homology"/>
<keyword evidence="5 12" id="KW-0547">Nucleotide-binding</keyword>
<comment type="caution">
    <text evidence="16">The sequence shown here is derived from an EMBL/GenBank/DDBJ whole genome shotgun (WGS) entry which is preliminary data.</text>
</comment>
<dbReference type="EC" id="6.1.1.9" evidence="12"/>
<dbReference type="FunFam" id="3.40.50.620:FF:000098">
    <property type="entry name" value="Valine--tRNA ligase"/>
    <property type="match status" value="1"/>
</dbReference>
<feature type="binding site" evidence="12">
    <location>
        <position position="528"/>
    </location>
    <ligand>
        <name>ATP</name>
        <dbReference type="ChEBI" id="CHEBI:30616"/>
    </ligand>
</feature>
<name>U2QY89_EUBRA</name>
<dbReference type="InterPro" id="IPR009080">
    <property type="entry name" value="tRNAsynth_Ia_anticodon-bd"/>
</dbReference>
<dbReference type="EMBL" id="AWVJ01000141">
    <property type="protein sequence ID" value="ERK43712.1"/>
    <property type="molecule type" value="Genomic_DNA"/>
</dbReference>
<evidence type="ECO:0000256" key="9">
    <source>
        <dbReference type="ARBA" id="ARBA00023146"/>
    </source>
</evidence>
<dbReference type="Pfam" id="PF08264">
    <property type="entry name" value="Anticodon_1"/>
    <property type="match status" value="1"/>
</dbReference>
<keyword evidence="7 12" id="KW-0648">Protein biosynthesis</keyword>
<dbReference type="InterPro" id="IPR001412">
    <property type="entry name" value="aa-tRNA-synth_I_CS"/>
</dbReference>
<dbReference type="FunFam" id="3.90.740.10:FF:000005">
    <property type="entry name" value="Valine--tRNA ligase, mitochondrial"/>
    <property type="match status" value="1"/>
</dbReference>
<dbReference type="Pfam" id="PF10458">
    <property type="entry name" value="Val_tRNA-synt_C"/>
    <property type="match status" value="1"/>
</dbReference>
<organism evidence="16 17">
    <name type="scientific">Eubacterium ramulus ATCC 29099</name>
    <dbReference type="NCBI Taxonomy" id="1256908"/>
    <lineage>
        <taxon>Bacteria</taxon>
        <taxon>Bacillati</taxon>
        <taxon>Bacillota</taxon>
        <taxon>Clostridia</taxon>
        <taxon>Eubacteriales</taxon>
        <taxon>Eubacteriaceae</taxon>
        <taxon>Eubacterium</taxon>
    </lineage>
</organism>
<gene>
    <name evidence="12" type="primary">valS</name>
    <name evidence="16" type="ORF">HMPREF0373_02278</name>
</gene>
<dbReference type="PANTHER" id="PTHR11946">
    <property type="entry name" value="VALYL-TRNA SYNTHETASES"/>
    <property type="match status" value="1"/>
</dbReference>
<protein>
    <recommendedName>
        <fullName evidence="12">Valine--tRNA ligase</fullName>
        <ecNumber evidence="12">6.1.1.9</ecNumber>
    </recommendedName>
    <alternativeName>
        <fullName evidence="12">Valyl-tRNA synthetase</fullName>
        <shortName evidence="12">ValRS</shortName>
    </alternativeName>
</protein>
<evidence type="ECO:0000256" key="3">
    <source>
        <dbReference type="ARBA" id="ARBA00022490"/>
    </source>
</evidence>
<comment type="subcellular location">
    <subcellularLocation>
        <location evidence="1 12">Cytoplasm</location>
    </subcellularLocation>
</comment>
<feature type="short sequence motif" description="'KMSKS' region" evidence="12">
    <location>
        <begin position="525"/>
        <end position="529"/>
    </location>
</feature>
<dbReference type="Proteomes" id="UP000016608">
    <property type="component" value="Unassembled WGS sequence"/>
</dbReference>
<feature type="domain" description="Aminoacyl-tRNA synthetase class Ia" evidence="13">
    <location>
        <begin position="17"/>
        <end position="563"/>
    </location>
</feature>
<accession>U2QY89</accession>
<dbReference type="GeneID" id="42788072"/>
<dbReference type="InterPro" id="IPR014729">
    <property type="entry name" value="Rossmann-like_a/b/a_fold"/>
</dbReference>
<dbReference type="InterPro" id="IPR002303">
    <property type="entry name" value="Valyl-tRNA_ligase"/>
</dbReference>
<sequence>MKELAKTYDPKGIEDRLYQKWEDNKYFHAEVDRSKKPFTIVMPPPNITGQLHMGHALDNTMQDILIRYKRMQGYSALWQPGTDHAAIATEVKVINSLKEKGINKADLTRDEFLKYAWDWKEEYGGRIVKQLKKMGSSADWERERFTMDEGCSEAVKEVFIRLFDKGYIYKGSRIINWCPVCKTSISDAEVEHVEQTGHFWHIKYPIIGEEGRFVEIATTRPETMLGDTAVAVNPDDERYTDIIGKKLLLPIVNREIPVIADPYVDKEFGTGCVKITPAHDPNDFEVGKRHNLAEINILNDDATINANGGIYEGMDRYEARKAIVAKLDELGLLVKVVEHVHNVGTHDRCKTTVEPMIKPQWFVKMEEMAKPAIDALQSGRLKFVPESFGKTYMHWLEGIRDWCISRQLWWGHRIPAYYCEECGEMVVSRDMPEKCPKCGCSHLKQDEDTLDTWFSSALWPFSTLGWPNKTEELDYFYPTDVLVTGYDIIFFWVIRMVFSALEQTGTEPFHTVLIHGLVRDSQGRKMSKSLGNGIDPLEVIDKYGADALRLTLITGNAPGNDMRFYWERVESSRNFANKVWNASRFIMMNLGDEQPTKPEAADLLPVDRWILSKVNTLAKDVTENMDKYELGIAVQKVYDFIWEEFCDWYIEIAKVRLYKKEEDPKAANAALWVLKTVLANALKMLHPYMPFITEEIFCTLCPEEETIMLAPWPEYTEEWNFAKEEADVETIKVLVKGIRNIRSEMNVPPSRKAKYFIVSPDADLCELFASHKDIYSQLISASEIDVQADKAGIPEDAVSVVIPNAVVYIPLEELVDMAKERERLEKEKAKLAKELARSNGMLNNEKFLSKAPQAKVDEEKAKLEKYKQMMEDVENRLAQLK</sequence>
<dbReference type="InterPro" id="IPR010978">
    <property type="entry name" value="tRNA-bd_arm"/>
</dbReference>
<comment type="subunit">
    <text evidence="2 12">Monomer.</text>
</comment>
<dbReference type="FunFam" id="1.10.730.10:FF:000014">
    <property type="entry name" value="Valine--tRNA ligase"/>
    <property type="match status" value="1"/>
</dbReference>
<keyword evidence="4 12" id="KW-0436">Ligase</keyword>
<evidence type="ECO:0000256" key="6">
    <source>
        <dbReference type="ARBA" id="ARBA00022840"/>
    </source>
</evidence>
<dbReference type="InterPro" id="IPR013155">
    <property type="entry name" value="M/V/L/I-tRNA-synth_anticd-bd"/>
</dbReference>
<dbReference type="NCBIfam" id="TIGR00422">
    <property type="entry name" value="valS"/>
    <property type="match status" value="1"/>
</dbReference>
<evidence type="ECO:0000256" key="1">
    <source>
        <dbReference type="ARBA" id="ARBA00004496"/>
    </source>
</evidence>
<evidence type="ECO:0000256" key="7">
    <source>
        <dbReference type="ARBA" id="ARBA00022917"/>
    </source>
</evidence>
<feature type="domain" description="Valyl-tRNA synthetase tRNA-binding arm" evidence="15">
    <location>
        <begin position="816"/>
        <end position="881"/>
    </location>
</feature>
<evidence type="ECO:0000256" key="10">
    <source>
        <dbReference type="ARBA" id="ARBA00047552"/>
    </source>
</evidence>
<keyword evidence="6 12" id="KW-0067">ATP-binding</keyword>
<evidence type="ECO:0000259" key="15">
    <source>
        <dbReference type="Pfam" id="PF10458"/>
    </source>
</evidence>
<dbReference type="GO" id="GO:0005524">
    <property type="term" value="F:ATP binding"/>
    <property type="evidence" value="ECO:0007669"/>
    <property type="project" value="UniProtKB-UniRule"/>
</dbReference>